<organism evidence="1 2">
    <name type="scientific">Vermiconidia calcicola</name>
    <dbReference type="NCBI Taxonomy" id="1690605"/>
    <lineage>
        <taxon>Eukaryota</taxon>
        <taxon>Fungi</taxon>
        <taxon>Dikarya</taxon>
        <taxon>Ascomycota</taxon>
        <taxon>Pezizomycotina</taxon>
        <taxon>Dothideomycetes</taxon>
        <taxon>Dothideomycetidae</taxon>
        <taxon>Mycosphaerellales</taxon>
        <taxon>Extremaceae</taxon>
        <taxon>Vermiconidia</taxon>
    </lineage>
</organism>
<sequence>MAHTQICHRCTTIGNYMCDSATKTPCASCSIASSERRRTVQCTPTRTTIAEWFLSQGREPPPPPSLAMPLQPSAQIHLSQAQFYQLLDLQQLFMLFMDTADIFSQQPFQSQSYPQLNPPSNFLQQMPGPMQFYTQPPPFQQPYLQPFYPQQPYLNFPYHSYPLDGAADGGYPAQTLPSIPQRPAMQTTAGGTREDRINNVLDSTWNTYQQNALLAPIAPSESYVQGQKEAHRQTSRPNKRQCIEDISDQPRKKGKSNTGGPGAISDDEQTSELTAPQVRRNDVPKISSDDAAKEAIHDNEPGRDAEASVVSPPTSRRQQSMELTPDTTTESGHVAEQGCGSDQDTSGVATSQRKVSGSDHVEAERRKKHRVDTVVAALRDKDMEDRLEMLEGLGLTSEGQIMVLAALQGSSPL</sequence>
<comment type="caution">
    <text evidence="1">The sequence shown here is derived from an EMBL/GenBank/DDBJ whole genome shotgun (WGS) entry which is preliminary data.</text>
</comment>
<gene>
    <name evidence="1" type="ORF">LTR37_015083</name>
</gene>
<name>A0ACC3MUG1_9PEZI</name>
<dbReference type="EMBL" id="JAUTXU010000165">
    <property type="protein sequence ID" value="KAK3702108.1"/>
    <property type="molecule type" value="Genomic_DNA"/>
</dbReference>
<proteinExistence type="predicted"/>
<keyword evidence="2" id="KW-1185">Reference proteome</keyword>
<evidence type="ECO:0000313" key="2">
    <source>
        <dbReference type="Proteomes" id="UP001281147"/>
    </source>
</evidence>
<reference evidence="1" key="1">
    <citation type="submission" date="2023-07" db="EMBL/GenBank/DDBJ databases">
        <title>Black Yeasts Isolated from many extreme environments.</title>
        <authorList>
            <person name="Coleine C."/>
            <person name="Stajich J.E."/>
            <person name="Selbmann L."/>
        </authorList>
    </citation>
    <scope>NUCLEOTIDE SEQUENCE</scope>
    <source>
        <strain evidence="1">CCFEE 5714</strain>
    </source>
</reference>
<dbReference type="Proteomes" id="UP001281147">
    <property type="component" value="Unassembled WGS sequence"/>
</dbReference>
<protein>
    <submittedName>
        <fullName evidence="1">Uncharacterized protein</fullName>
    </submittedName>
</protein>
<evidence type="ECO:0000313" key="1">
    <source>
        <dbReference type="EMBL" id="KAK3702108.1"/>
    </source>
</evidence>
<accession>A0ACC3MUG1</accession>